<dbReference type="Proteomes" id="UP000824469">
    <property type="component" value="Unassembled WGS sequence"/>
</dbReference>
<feature type="compositionally biased region" description="Polar residues" evidence="1">
    <location>
        <begin position="38"/>
        <end position="48"/>
    </location>
</feature>
<feature type="region of interest" description="Disordered" evidence="1">
    <location>
        <begin position="38"/>
        <end position="85"/>
    </location>
</feature>
<evidence type="ECO:0000313" key="2">
    <source>
        <dbReference type="EMBL" id="KAH9290913.1"/>
    </source>
</evidence>
<proteinExistence type="predicted"/>
<name>A0AA38C699_TAXCH</name>
<feature type="non-terminal residue" evidence="2">
    <location>
        <position position="1"/>
    </location>
</feature>
<evidence type="ECO:0000313" key="3">
    <source>
        <dbReference type="Proteomes" id="UP000824469"/>
    </source>
</evidence>
<dbReference type="EMBL" id="JAHRHJ020003813">
    <property type="protein sequence ID" value="KAH9290913.1"/>
    <property type="molecule type" value="Genomic_DNA"/>
</dbReference>
<comment type="caution">
    <text evidence="2">The sequence shown here is derived from an EMBL/GenBank/DDBJ whole genome shotgun (WGS) entry which is preliminary data.</text>
</comment>
<reference evidence="2 3" key="1">
    <citation type="journal article" date="2021" name="Nat. Plants">
        <title>The Taxus genome provides insights into paclitaxel biosynthesis.</title>
        <authorList>
            <person name="Xiong X."/>
            <person name="Gou J."/>
            <person name="Liao Q."/>
            <person name="Li Y."/>
            <person name="Zhou Q."/>
            <person name="Bi G."/>
            <person name="Li C."/>
            <person name="Du R."/>
            <person name="Wang X."/>
            <person name="Sun T."/>
            <person name="Guo L."/>
            <person name="Liang H."/>
            <person name="Lu P."/>
            <person name="Wu Y."/>
            <person name="Zhang Z."/>
            <person name="Ro D.K."/>
            <person name="Shang Y."/>
            <person name="Huang S."/>
            <person name="Yan J."/>
        </authorList>
    </citation>
    <scope>NUCLEOTIDE SEQUENCE [LARGE SCALE GENOMIC DNA]</scope>
    <source>
        <strain evidence="2">Ta-2019</strain>
    </source>
</reference>
<accession>A0AA38C699</accession>
<feature type="non-terminal residue" evidence="2">
    <location>
        <position position="85"/>
    </location>
</feature>
<organism evidence="2 3">
    <name type="scientific">Taxus chinensis</name>
    <name type="common">Chinese yew</name>
    <name type="synonym">Taxus wallichiana var. chinensis</name>
    <dbReference type="NCBI Taxonomy" id="29808"/>
    <lineage>
        <taxon>Eukaryota</taxon>
        <taxon>Viridiplantae</taxon>
        <taxon>Streptophyta</taxon>
        <taxon>Embryophyta</taxon>
        <taxon>Tracheophyta</taxon>
        <taxon>Spermatophyta</taxon>
        <taxon>Pinopsida</taxon>
        <taxon>Pinidae</taxon>
        <taxon>Conifers II</taxon>
        <taxon>Cupressales</taxon>
        <taxon>Taxaceae</taxon>
        <taxon>Taxus</taxon>
    </lineage>
</organism>
<sequence length="85" mass="9108">SMEGITIPMAYSIAIRTENCLIQAGKLAPRPAMPLFTSLESLNTNQAPNLAPSPTPRNQSSNEASTSSPSAPNELQERHEAIAKF</sequence>
<dbReference type="AlphaFoldDB" id="A0AA38C699"/>
<gene>
    <name evidence="2" type="ORF">KI387_035030</name>
</gene>
<keyword evidence="3" id="KW-1185">Reference proteome</keyword>
<evidence type="ECO:0000256" key="1">
    <source>
        <dbReference type="SAM" id="MobiDB-lite"/>
    </source>
</evidence>
<protein>
    <submittedName>
        <fullName evidence="2">Uncharacterized protein</fullName>
    </submittedName>
</protein>
<feature type="compositionally biased region" description="Low complexity" evidence="1">
    <location>
        <begin position="60"/>
        <end position="74"/>
    </location>
</feature>
<feature type="compositionally biased region" description="Basic and acidic residues" evidence="1">
    <location>
        <begin position="75"/>
        <end position="85"/>
    </location>
</feature>